<evidence type="ECO:0000313" key="2">
    <source>
        <dbReference type="Proteomes" id="UP000050525"/>
    </source>
</evidence>
<sequence length="75" mass="8057">MPAKVKKAYRYCKCSRRGTGGNSSLFCLNGGQRNWQALVLEKEAAISPARGNFCLGKGASPGRQHLLLTTDGKGM</sequence>
<accession>A0A151PI39</accession>
<evidence type="ECO:0000313" key="1">
    <source>
        <dbReference type="EMBL" id="KYO48663.1"/>
    </source>
</evidence>
<dbReference type="EMBL" id="AKHW03000179">
    <property type="protein sequence ID" value="KYO48663.1"/>
    <property type="molecule type" value="Genomic_DNA"/>
</dbReference>
<organism evidence="1 2">
    <name type="scientific">Alligator mississippiensis</name>
    <name type="common">American alligator</name>
    <dbReference type="NCBI Taxonomy" id="8496"/>
    <lineage>
        <taxon>Eukaryota</taxon>
        <taxon>Metazoa</taxon>
        <taxon>Chordata</taxon>
        <taxon>Craniata</taxon>
        <taxon>Vertebrata</taxon>
        <taxon>Euteleostomi</taxon>
        <taxon>Archelosauria</taxon>
        <taxon>Archosauria</taxon>
        <taxon>Crocodylia</taxon>
        <taxon>Alligatoridae</taxon>
        <taxon>Alligatorinae</taxon>
        <taxon>Alligator</taxon>
    </lineage>
</organism>
<keyword evidence="2" id="KW-1185">Reference proteome</keyword>
<protein>
    <submittedName>
        <fullName evidence="1">Uncharacterized protein</fullName>
    </submittedName>
</protein>
<reference evidence="1 2" key="1">
    <citation type="journal article" date="2012" name="Genome Biol.">
        <title>Sequencing three crocodilian genomes to illuminate the evolution of archosaurs and amniotes.</title>
        <authorList>
            <person name="St John J.A."/>
            <person name="Braun E.L."/>
            <person name="Isberg S.R."/>
            <person name="Miles L.G."/>
            <person name="Chong A.Y."/>
            <person name="Gongora J."/>
            <person name="Dalzell P."/>
            <person name="Moran C."/>
            <person name="Bed'hom B."/>
            <person name="Abzhanov A."/>
            <person name="Burgess S.C."/>
            <person name="Cooksey A.M."/>
            <person name="Castoe T.A."/>
            <person name="Crawford N.G."/>
            <person name="Densmore L.D."/>
            <person name="Drew J.C."/>
            <person name="Edwards S.V."/>
            <person name="Faircloth B.C."/>
            <person name="Fujita M.K."/>
            <person name="Greenwold M.J."/>
            <person name="Hoffmann F.G."/>
            <person name="Howard J.M."/>
            <person name="Iguchi T."/>
            <person name="Janes D.E."/>
            <person name="Khan S.Y."/>
            <person name="Kohno S."/>
            <person name="de Koning A.J."/>
            <person name="Lance S.L."/>
            <person name="McCarthy F.M."/>
            <person name="McCormack J.E."/>
            <person name="Merchant M.E."/>
            <person name="Peterson D.G."/>
            <person name="Pollock D.D."/>
            <person name="Pourmand N."/>
            <person name="Raney B.J."/>
            <person name="Roessler K.A."/>
            <person name="Sanford J.R."/>
            <person name="Sawyer R.H."/>
            <person name="Schmidt C.J."/>
            <person name="Triplett E.W."/>
            <person name="Tuberville T.D."/>
            <person name="Venegas-Anaya M."/>
            <person name="Howard J.T."/>
            <person name="Jarvis E.D."/>
            <person name="Guillette L.J.Jr."/>
            <person name="Glenn T.C."/>
            <person name="Green R.E."/>
            <person name="Ray D.A."/>
        </authorList>
    </citation>
    <scope>NUCLEOTIDE SEQUENCE [LARGE SCALE GENOMIC DNA]</scope>
    <source>
        <strain evidence="1">KSC_2009_1</strain>
    </source>
</reference>
<dbReference type="AlphaFoldDB" id="A0A151PI39"/>
<name>A0A151PI39_ALLMI</name>
<comment type="caution">
    <text evidence="1">The sequence shown here is derived from an EMBL/GenBank/DDBJ whole genome shotgun (WGS) entry which is preliminary data.</text>
</comment>
<gene>
    <name evidence="1" type="ORF">Y1Q_0004061</name>
</gene>
<proteinExistence type="predicted"/>
<dbReference type="Proteomes" id="UP000050525">
    <property type="component" value="Unassembled WGS sequence"/>
</dbReference>